<dbReference type="InterPro" id="IPR017452">
    <property type="entry name" value="GPCR_Rhodpsn_7TM"/>
</dbReference>
<evidence type="ECO:0000313" key="8">
    <source>
        <dbReference type="EMBL" id="KAK0486065.1"/>
    </source>
</evidence>
<comment type="subcellular location">
    <subcellularLocation>
        <location evidence="1">Membrane</location>
        <topology evidence="1">Multi-pass membrane protein</topology>
    </subcellularLocation>
</comment>
<feature type="transmembrane region" description="Helical" evidence="6">
    <location>
        <begin position="24"/>
        <end position="48"/>
    </location>
</feature>
<feature type="transmembrane region" description="Helical" evidence="6">
    <location>
        <begin position="69"/>
        <end position="94"/>
    </location>
</feature>
<dbReference type="Gene3D" id="1.20.1070.10">
    <property type="entry name" value="Rhodopsin 7-helix transmembrane proteins"/>
    <property type="match status" value="1"/>
</dbReference>
<dbReference type="EMBL" id="JAUEPR010000004">
    <property type="protein sequence ID" value="KAK0486065.1"/>
    <property type="molecule type" value="Genomic_DNA"/>
</dbReference>
<evidence type="ECO:0000259" key="7">
    <source>
        <dbReference type="PROSITE" id="PS50262"/>
    </source>
</evidence>
<dbReference type="Proteomes" id="UP001175227">
    <property type="component" value="Unassembled WGS sequence"/>
</dbReference>
<dbReference type="AlphaFoldDB" id="A0AA39PLK3"/>
<dbReference type="SUPFAM" id="SSF81321">
    <property type="entry name" value="Family A G protein-coupled receptor-like"/>
    <property type="match status" value="1"/>
</dbReference>
<dbReference type="GO" id="GO:0004930">
    <property type="term" value="F:G protein-coupled receptor activity"/>
    <property type="evidence" value="ECO:0007669"/>
    <property type="project" value="TreeGrafter"/>
</dbReference>
<accession>A0AA39PLK3</accession>
<dbReference type="GO" id="GO:0005886">
    <property type="term" value="C:plasma membrane"/>
    <property type="evidence" value="ECO:0007669"/>
    <property type="project" value="TreeGrafter"/>
</dbReference>
<feature type="region of interest" description="Disordered" evidence="5">
    <location>
        <begin position="336"/>
        <end position="372"/>
    </location>
</feature>
<evidence type="ECO:0000256" key="4">
    <source>
        <dbReference type="ARBA" id="ARBA00023136"/>
    </source>
</evidence>
<organism evidence="8 9">
    <name type="scientific">Armillaria novae-zelandiae</name>
    <dbReference type="NCBI Taxonomy" id="153914"/>
    <lineage>
        <taxon>Eukaryota</taxon>
        <taxon>Fungi</taxon>
        <taxon>Dikarya</taxon>
        <taxon>Basidiomycota</taxon>
        <taxon>Agaricomycotina</taxon>
        <taxon>Agaricomycetes</taxon>
        <taxon>Agaricomycetidae</taxon>
        <taxon>Agaricales</taxon>
        <taxon>Marasmiineae</taxon>
        <taxon>Physalacriaceae</taxon>
        <taxon>Armillaria</taxon>
    </lineage>
</organism>
<feature type="transmembrane region" description="Helical" evidence="6">
    <location>
        <begin position="198"/>
        <end position="217"/>
    </location>
</feature>
<feature type="transmembrane region" description="Helical" evidence="6">
    <location>
        <begin position="143"/>
        <end position="167"/>
    </location>
</feature>
<reference evidence="8" key="1">
    <citation type="submission" date="2023-06" db="EMBL/GenBank/DDBJ databases">
        <authorList>
            <consortium name="Lawrence Berkeley National Laboratory"/>
            <person name="Ahrendt S."/>
            <person name="Sahu N."/>
            <person name="Indic B."/>
            <person name="Wong-Bajracharya J."/>
            <person name="Merenyi Z."/>
            <person name="Ke H.-M."/>
            <person name="Monk M."/>
            <person name="Kocsube S."/>
            <person name="Drula E."/>
            <person name="Lipzen A."/>
            <person name="Balint B."/>
            <person name="Henrissat B."/>
            <person name="Andreopoulos B."/>
            <person name="Martin F.M."/>
            <person name="Harder C.B."/>
            <person name="Rigling D."/>
            <person name="Ford K.L."/>
            <person name="Foster G.D."/>
            <person name="Pangilinan J."/>
            <person name="Papanicolaou A."/>
            <person name="Barry K."/>
            <person name="LaButti K."/>
            <person name="Viragh M."/>
            <person name="Koriabine M."/>
            <person name="Yan M."/>
            <person name="Riley R."/>
            <person name="Champramary S."/>
            <person name="Plett K.L."/>
            <person name="Tsai I.J."/>
            <person name="Slot J."/>
            <person name="Sipos G."/>
            <person name="Plett J."/>
            <person name="Nagy L.G."/>
            <person name="Grigoriev I.V."/>
        </authorList>
    </citation>
    <scope>NUCLEOTIDE SEQUENCE</scope>
    <source>
        <strain evidence="8">ICMP 16352</strain>
    </source>
</reference>
<feature type="compositionally biased region" description="Low complexity" evidence="5">
    <location>
        <begin position="446"/>
        <end position="466"/>
    </location>
</feature>
<evidence type="ECO:0000256" key="5">
    <source>
        <dbReference type="SAM" id="MobiDB-lite"/>
    </source>
</evidence>
<feature type="transmembrane region" description="Helical" evidence="6">
    <location>
        <begin position="114"/>
        <end position="136"/>
    </location>
</feature>
<evidence type="ECO:0000256" key="6">
    <source>
        <dbReference type="SAM" id="Phobius"/>
    </source>
</evidence>
<dbReference type="PANTHER" id="PTHR23112">
    <property type="entry name" value="G PROTEIN-COUPLED RECEPTOR 157-RELATED"/>
    <property type="match status" value="1"/>
</dbReference>
<name>A0AA39PLK3_9AGAR</name>
<feature type="domain" description="G-protein coupled receptors family 1 profile" evidence="7">
    <location>
        <begin position="45"/>
        <end position="310"/>
    </location>
</feature>
<keyword evidence="3 6" id="KW-1133">Transmembrane helix</keyword>
<keyword evidence="2 6" id="KW-0812">Transmembrane</keyword>
<gene>
    <name evidence="8" type="ORF">IW261DRAFT_1559495</name>
</gene>
<keyword evidence="9" id="KW-1185">Reference proteome</keyword>
<dbReference type="PANTHER" id="PTHR23112:SF37">
    <property type="entry name" value="G PROTEIN-COUPLED RECEPTOR GPR1"/>
    <property type="match status" value="1"/>
</dbReference>
<evidence type="ECO:0000313" key="9">
    <source>
        <dbReference type="Proteomes" id="UP001175227"/>
    </source>
</evidence>
<evidence type="ECO:0000256" key="2">
    <source>
        <dbReference type="ARBA" id="ARBA00022692"/>
    </source>
</evidence>
<feature type="transmembrane region" description="Helical" evidence="6">
    <location>
        <begin position="261"/>
        <end position="281"/>
    </location>
</feature>
<proteinExistence type="predicted"/>
<evidence type="ECO:0000256" key="1">
    <source>
        <dbReference type="ARBA" id="ARBA00004141"/>
    </source>
</evidence>
<feature type="region of interest" description="Disordered" evidence="5">
    <location>
        <begin position="395"/>
        <end position="423"/>
    </location>
</feature>
<dbReference type="PROSITE" id="PS50262">
    <property type="entry name" value="G_PROTEIN_RECEP_F1_2"/>
    <property type="match status" value="1"/>
</dbReference>
<feature type="region of interest" description="Disordered" evidence="5">
    <location>
        <begin position="435"/>
        <end position="466"/>
    </location>
</feature>
<feature type="compositionally biased region" description="Pro residues" evidence="5">
    <location>
        <begin position="361"/>
        <end position="371"/>
    </location>
</feature>
<dbReference type="GO" id="GO:0007189">
    <property type="term" value="P:adenylate cyclase-activating G protein-coupled receptor signaling pathway"/>
    <property type="evidence" value="ECO:0007669"/>
    <property type="project" value="TreeGrafter"/>
</dbReference>
<feature type="transmembrane region" description="Helical" evidence="6">
    <location>
        <begin position="293"/>
        <end position="311"/>
    </location>
</feature>
<comment type="caution">
    <text evidence="8">The sequence shown here is derived from an EMBL/GenBank/DDBJ whole genome shotgun (WGS) entry which is preliminary data.</text>
</comment>
<evidence type="ECO:0000256" key="3">
    <source>
        <dbReference type="ARBA" id="ARBA00022989"/>
    </source>
</evidence>
<keyword evidence="4 6" id="KW-0472">Membrane</keyword>
<protein>
    <recommendedName>
        <fullName evidence="7">G-protein coupled receptors family 1 profile domain-containing protein</fullName>
    </recommendedName>
</protein>
<sequence>MIQQHTSLDGTNVLLEMPYTAKEIHGVSALIVVSCISLVAVVVLLAVIAISAFTTRSSLDEHLFVRTHIAAYFICLLVSDLIQAIASILNAAWVQSSGVHAGPLCTIQGALKQIADVSTAFWTIAIAVQTFCLLVLDLHLRQFILWMTLVAGWSGIFAVVLAGPATLNVHERGPYYGITGYWCWITDAYPLQRIILDYIFMFAAALGSLLIYAFIFLRLRGHIEMDGWTPNRFRLRPVKRVGDWRTTDSDNEAIKIAKRMVLYPIAYIIMVLPITVTRFMAFAGQTVTLEATVFSATLFLFSGTVNVVLFATTRHILPVPSTSVRNFNISLPQVLPPSTRGVSDPDPYYAEPESAYLRTPPASPYVPPPVSPLRTRQREVLTSPYEVHQMPIPEPATVDLSSPLPQPHPPDLQVPQRNGIESMYSYYDEDEVLNNYDDVSLNSGDVPAVEPLEPSSPESEYSVQSR</sequence>